<dbReference type="GO" id="GO:0008610">
    <property type="term" value="P:lipid biosynthetic process"/>
    <property type="evidence" value="ECO:0007669"/>
    <property type="project" value="TreeGrafter"/>
</dbReference>
<organism evidence="3 4">
    <name type="scientific">Phytohabitans suffuscus</name>
    <dbReference type="NCBI Taxonomy" id="624315"/>
    <lineage>
        <taxon>Bacteria</taxon>
        <taxon>Bacillati</taxon>
        <taxon>Actinomycetota</taxon>
        <taxon>Actinomycetes</taxon>
        <taxon>Micromonosporales</taxon>
        <taxon>Micromonosporaceae</taxon>
    </lineage>
</organism>
<dbReference type="InterPro" id="IPR029058">
    <property type="entry name" value="AB_hydrolase_fold"/>
</dbReference>
<evidence type="ECO:0000313" key="3">
    <source>
        <dbReference type="EMBL" id="BCB84561.1"/>
    </source>
</evidence>
<evidence type="ECO:0000313" key="4">
    <source>
        <dbReference type="Proteomes" id="UP000503011"/>
    </source>
</evidence>
<reference evidence="3 4" key="1">
    <citation type="submission" date="2020-03" db="EMBL/GenBank/DDBJ databases">
        <title>Whole genome shotgun sequence of Phytohabitans suffuscus NBRC 105367.</title>
        <authorList>
            <person name="Komaki H."/>
            <person name="Tamura T."/>
        </authorList>
    </citation>
    <scope>NUCLEOTIDE SEQUENCE [LARGE SCALE GENOMIC DNA]</scope>
    <source>
        <strain evidence="3 4">NBRC 105367</strain>
    </source>
</reference>
<dbReference type="PANTHER" id="PTHR11487">
    <property type="entry name" value="THIOESTERASE"/>
    <property type="match status" value="1"/>
</dbReference>
<dbReference type="Gene3D" id="3.40.50.1820">
    <property type="entry name" value="alpha/beta hydrolase"/>
    <property type="match status" value="1"/>
</dbReference>
<dbReference type="PANTHER" id="PTHR11487:SF0">
    <property type="entry name" value="S-ACYL FATTY ACID SYNTHASE THIOESTERASE, MEDIUM CHAIN"/>
    <property type="match status" value="1"/>
</dbReference>
<evidence type="ECO:0000259" key="2">
    <source>
        <dbReference type="Pfam" id="PF00975"/>
    </source>
</evidence>
<reference evidence="3 4" key="2">
    <citation type="submission" date="2020-03" db="EMBL/GenBank/DDBJ databases">
        <authorList>
            <person name="Ichikawa N."/>
            <person name="Kimura A."/>
            <person name="Kitahashi Y."/>
            <person name="Uohara A."/>
        </authorList>
    </citation>
    <scope>NUCLEOTIDE SEQUENCE [LARGE SCALE GENOMIC DNA]</scope>
    <source>
        <strain evidence="3 4">NBRC 105367</strain>
    </source>
</reference>
<dbReference type="AlphaFoldDB" id="A0A6F8YF40"/>
<gene>
    <name evidence="3" type="primary">rifR_2</name>
    <name evidence="3" type="ORF">Psuf_018740</name>
</gene>
<dbReference type="Proteomes" id="UP000503011">
    <property type="component" value="Chromosome"/>
</dbReference>
<comment type="similarity">
    <text evidence="1">Belongs to the thioesterase family.</text>
</comment>
<protein>
    <submittedName>
        <fullName evidence="3">Oleoyl-ACP hydrolase</fullName>
    </submittedName>
</protein>
<proteinExistence type="inferred from homology"/>
<keyword evidence="4" id="KW-1185">Reference proteome</keyword>
<dbReference type="SUPFAM" id="SSF53474">
    <property type="entry name" value="alpha/beta-Hydrolases"/>
    <property type="match status" value="1"/>
</dbReference>
<dbReference type="KEGG" id="psuu:Psuf_018740"/>
<sequence>MEVWGVQYSGRQDRHAEPAHVAMDDLVEALLPEVRTVIDRPYALFGHSMGAAVAYELALRLTAERDPTPRRLFASGRRAPSCPRAEDVHRRSDDGLLAHVAALGGIRPELLAEPDVRAMVLPALRGDYTLIETYRAVPGQALGCPVTALIGDRDPLVSRDEARAWERHTMAGFELEVFAGTHFFLNDHTPALAHIVADRLIAPRGARRVP</sequence>
<evidence type="ECO:0000256" key="1">
    <source>
        <dbReference type="ARBA" id="ARBA00007169"/>
    </source>
</evidence>
<dbReference type="InterPro" id="IPR012223">
    <property type="entry name" value="TEII"/>
</dbReference>
<accession>A0A6F8YF40</accession>
<feature type="domain" description="Thioesterase" evidence="2">
    <location>
        <begin position="2"/>
        <end position="198"/>
    </location>
</feature>
<dbReference type="InterPro" id="IPR001031">
    <property type="entry name" value="Thioesterase"/>
</dbReference>
<dbReference type="Pfam" id="PF00975">
    <property type="entry name" value="Thioesterase"/>
    <property type="match status" value="1"/>
</dbReference>
<dbReference type="EMBL" id="AP022871">
    <property type="protein sequence ID" value="BCB84561.1"/>
    <property type="molecule type" value="Genomic_DNA"/>
</dbReference>
<name>A0A6F8YF40_9ACTN</name>
<keyword evidence="3" id="KW-0378">Hydrolase</keyword>
<dbReference type="GO" id="GO:0016787">
    <property type="term" value="F:hydrolase activity"/>
    <property type="evidence" value="ECO:0007669"/>
    <property type="project" value="UniProtKB-KW"/>
</dbReference>